<dbReference type="AlphaFoldDB" id="A0A137T183"/>
<dbReference type="PATRIC" id="fig|28125.4.peg.88"/>
<evidence type="ECO:0000313" key="3">
    <source>
        <dbReference type="Proteomes" id="UP000070093"/>
    </source>
</evidence>
<accession>A0A137T183</accession>
<comment type="caution">
    <text evidence="2">The sequence shown here is derived from an EMBL/GenBank/DDBJ whole genome shotgun (WGS) entry which is preliminary data.</text>
</comment>
<evidence type="ECO:0000256" key="1">
    <source>
        <dbReference type="SAM" id="Phobius"/>
    </source>
</evidence>
<dbReference type="Proteomes" id="UP000070093">
    <property type="component" value="Unassembled WGS sequence"/>
</dbReference>
<keyword evidence="1" id="KW-0812">Transmembrane</keyword>
<gene>
    <name evidence="2" type="ORF">HMPREF3202_00092</name>
</gene>
<name>A0A137T183_9BACT</name>
<organism evidence="2 3">
    <name type="scientific">Prevotella bivia</name>
    <dbReference type="NCBI Taxonomy" id="28125"/>
    <lineage>
        <taxon>Bacteria</taxon>
        <taxon>Pseudomonadati</taxon>
        <taxon>Bacteroidota</taxon>
        <taxon>Bacteroidia</taxon>
        <taxon>Bacteroidales</taxon>
        <taxon>Prevotellaceae</taxon>
        <taxon>Prevotella</taxon>
    </lineage>
</organism>
<evidence type="ECO:0000313" key="2">
    <source>
        <dbReference type="EMBL" id="KXO18434.1"/>
    </source>
</evidence>
<keyword evidence="1" id="KW-1133">Transmembrane helix</keyword>
<feature type="transmembrane region" description="Helical" evidence="1">
    <location>
        <begin position="6"/>
        <end position="24"/>
    </location>
</feature>
<reference evidence="2 3" key="1">
    <citation type="submission" date="2016-02" db="EMBL/GenBank/DDBJ databases">
        <authorList>
            <person name="Wen L."/>
            <person name="He K."/>
            <person name="Yang H."/>
        </authorList>
    </citation>
    <scope>NUCLEOTIDE SEQUENCE [LARGE SCALE GENOMIC DNA]</scope>
    <source>
        <strain evidence="2 3">GED7880</strain>
    </source>
</reference>
<proteinExistence type="predicted"/>
<keyword evidence="1" id="KW-0472">Membrane</keyword>
<dbReference type="EMBL" id="LTAG01000005">
    <property type="protein sequence ID" value="KXO18434.1"/>
    <property type="molecule type" value="Genomic_DNA"/>
</dbReference>
<protein>
    <submittedName>
        <fullName evidence="2">Uncharacterized protein</fullName>
    </submittedName>
</protein>
<dbReference type="STRING" id="28125.HMPREF3202_00092"/>
<sequence length="39" mass="4417">MNKNGIIVQFISYFGGYCLFLQMLDTDLMVVLLSLSTEV</sequence>